<evidence type="ECO:0000313" key="15">
    <source>
        <dbReference type="EMBL" id="MCQ9210354.1"/>
    </source>
</evidence>
<dbReference type="EC" id="3.1.-.-" evidence="13"/>
<feature type="domain" description="HNH Cas9-type" evidence="14">
    <location>
        <begin position="523"/>
        <end position="689"/>
    </location>
</feature>
<dbReference type="EMBL" id="JANHNZ010000007">
    <property type="protein sequence ID" value="MCQ9210354.1"/>
    <property type="molecule type" value="Genomic_DNA"/>
</dbReference>
<reference evidence="15" key="1">
    <citation type="submission" date="2022-07" db="EMBL/GenBank/DDBJ databases">
        <authorList>
            <person name="Jung M.-Y."/>
            <person name="Lee M."/>
        </authorList>
    </citation>
    <scope>NUCLEOTIDE SEQUENCE</scope>
    <source>
        <strain evidence="15">S8</strain>
    </source>
</reference>
<evidence type="ECO:0000256" key="6">
    <source>
        <dbReference type="ARBA" id="ARBA00022801"/>
    </source>
</evidence>
<evidence type="ECO:0000256" key="7">
    <source>
        <dbReference type="ARBA" id="ARBA00022842"/>
    </source>
</evidence>
<dbReference type="Pfam" id="PF18541">
    <property type="entry name" value="RuvC_III"/>
    <property type="match status" value="1"/>
</dbReference>
<protein>
    <recommendedName>
        <fullName evidence="13">CRISPR-associated endonuclease Cas9</fullName>
        <ecNumber evidence="13">3.1.-.-</ecNumber>
    </recommendedName>
</protein>
<dbReference type="Pfam" id="PF13395">
    <property type="entry name" value="HNH_4"/>
    <property type="match status" value="1"/>
</dbReference>
<dbReference type="InterPro" id="IPR041383">
    <property type="entry name" value="RuvC_III"/>
</dbReference>
<dbReference type="InterPro" id="IPR036397">
    <property type="entry name" value="RNaseH_sf"/>
</dbReference>
<comment type="function">
    <text evidence="13">CRISPR (clustered regularly interspaced short palindromic repeat) is an adaptive immune system that provides protection against mobile genetic elements (viruses, transposable elements and conjugative plasmids). CRISPR clusters contain spacers, sequences complementary to antecedent mobile elements, and target invading nucleic acids. CRISPR clusters are transcribed and processed into CRISPR RNA (crRNA). In type II CRISPR systems correct processing of pre-crRNA requires a trans-encoded small RNA (tracrRNA), endogenous ribonuclease 3 (rnc) and this protein. The tracrRNA serves as a guide for ribonuclease 3-aided processing of pre-crRNA. Subsequently Cas9/crRNA/tracrRNA endonucleolytically cleaves linear or circular dsDNA target complementary to the spacer; Cas9 is inactive in the absence of the 2 guide RNAs (gRNA). Cas9 recognizes the protospacer adjacent motif (PAM) in the CRISPR repeat sequences to help distinguish self versus nonself, as targets within the bacterial CRISPR locus do not have PAMs. PAM recognition is also required for catalytic activity.</text>
</comment>
<feature type="active site" description="For RuvC-like nuclease domain" evidence="13">
    <location>
        <position position="9"/>
    </location>
</feature>
<sequence length="1139" mass="131608">MKQYSIGLDIGIASVGWSVINSETGYIEDLGVRLFSSRNSDANKERRNARGTRRLSGRRRTRLNDAKFYLQKHGFKRDSKHQVENPYELRVKGLTEELNKEQIYAAITHILKKRGISYLSDEDAESSGTDGKTYTEEVNRNRQLLKEFTPGQIQLHRLNENARVRSGVNPKGNYQLNIFTVSAYAKELESILKTQAKYHPEITDEFINFFVGKDNAQHLGLVYRKRPYYHGPGNAENPSKYGRWADYPTTGKPADNIFDKLIGTDLRGLVRASSNSISAQKFNLLNDLNNLTLPREDHKLTTEEKQDILAKLLHEDVKSYGPNDLAKSLGFTAKEINGWRKDKNEKPLIHSLKRYRNWRGIFAEYGINIATINDATLDEIAFITTLNTDLDAIVATIESRIPELDENVRKVVEERFSDLRKKESEQTWHRFSSSTLNLLIPELLHTSDEQNTILERLGVKQTNRNQYAAYHKLPTKEIIQEIFNPTVSKSINQALKVFNQLIKKYGKENIVSVVVEMPRDKNEDDQKKIISTIQKKNEGRKLDSKKYFLEKSGWSEIKFETEFRKSRFAQKLFYYFEQDGKCAYTGKPIQPEELLSGVTEVDHIIPLSISFDDSLNNKVLVTAHANQIKGQHSPYEVIGENKLIQRSWSDFEEWVKKNKSFNKYKKRNLLDTRSMLDPAVRDGFIARNLNDTRYASRVVLNTIQSFFNQQNATKVYVINGSFTHTLRKKWGKDLDKTRETHHHHAVDATLCAVRPYVNVTPFEFEYSDEGKLSRVVDLDTGEILTPREFMQKDFYDKKNYVPQWDNFIEQLVPLKLHKRIKFSHQIDKKSNRKVANATLYSTRGRIELAKSAKDKEKIEDYIIGTIKDIYTDEGYKAFIKQKDNLLMKDIDPKTYEHLMKISAEYPDTIEKVESSGKVTKVGVSPFKLYCEDNGIPAIQKYSRKGNGPIIRKVKYYDKKLGSHINITKNQEGYLIDKTDNGRKVCLTSLKPWRADVYYNPETENFELMGIKYNHLKFYRGAYGIPRKDYENLKIEEGIGAKSEFKFSLYKRNVIQIETDKEIFEGLFSSKISGKNKIEIKPICKSKWESNELLKVIGKSDSSGRVKIVIKNRTLAKINTDILGNQHKITSEQLTGIIED</sequence>
<keyword evidence="8 13" id="KW-0694">RNA-binding</keyword>
<evidence type="ECO:0000256" key="11">
    <source>
        <dbReference type="ARBA" id="ARBA00023211"/>
    </source>
</evidence>
<organism evidence="15 16">
    <name type="scientific">Granulicatella seriolae</name>
    <dbReference type="NCBI Taxonomy" id="2967226"/>
    <lineage>
        <taxon>Bacteria</taxon>
        <taxon>Bacillati</taxon>
        <taxon>Bacillota</taxon>
        <taxon>Bacilli</taxon>
        <taxon>Lactobacillales</taxon>
        <taxon>Carnobacteriaceae</taxon>
        <taxon>Granulicatella</taxon>
    </lineage>
</organism>
<keyword evidence="11" id="KW-0464">Manganese</keyword>
<feature type="active site" description="Proton acceptor for HNH nuclease domain" evidence="13">
    <location>
        <position position="603"/>
    </location>
</feature>
<comment type="similarity">
    <text evidence="13">Belongs to the CRISPR-associated Cas9 family.</text>
</comment>
<accession>A0ABT1WP98</accession>
<dbReference type="Gene3D" id="1.10.30.50">
    <property type="match status" value="1"/>
</dbReference>
<dbReference type="InterPro" id="IPR033114">
    <property type="entry name" value="HNH_CAS9"/>
</dbReference>
<evidence type="ECO:0000256" key="12">
    <source>
        <dbReference type="ARBA" id="ARBA00046380"/>
    </source>
</evidence>
<dbReference type="NCBIfam" id="TIGR01865">
    <property type="entry name" value="cas_Csn1"/>
    <property type="match status" value="1"/>
</dbReference>
<evidence type="ECO:0000256" key="8">
    <source>
        <dbReference type="ARBA" id="ARBA00022884"/>
    </source>
</evidence>
<evidence type="ECO:0000256" key="10">
    <source>
        <dbReference type="ARBA" id="ARBA00023125"/>
    </source>
</evidence>
<gene>
    <name evidence="13 15" type="primary">cas9</name>
    <name evidence="15" type="ORF">NPA36_07300</name>
</gene>
<comment type="cofactor">
    <cofactor evidence="1">
        <name>Mg(2+)</name>
        <dbReference type="ChEBI" id="CHEBI:18420"/>
    </cofactor>
</comment>
<name>A0ABT1WP98_9LACT</name>
<reference evidence="15" key="2">
    <citation type="journal article" date="2023" name="Curr. Microbiol.">
        <title>Granulicatella seriolae sp. nov., a Novel Facultative Anaerobe Isolated from Yellowtail Marine Fish.</title>
        <authorList>
            <person name="Lee M."/>
            <person name="Choi Y.J."/>
            <person name="Farooq A."/>
            <person name="Jeong J.B."/>
            <person name="Jung M.Y."/>
        </authorList>
    </citation>
    <scope>NUCLEOTIDE SEQUENCE</scope>
    <source>
        <strain evidence="15">S8</strain>
    </source>
</reference>
<dbReference type="GO" id="GO:0004519">
    <property type="term" value="F:endonuclease activity"/>
    <property type="evidence" value="ECO:0007669"/>
    <property type="project" value="UniProtKB-KW"/>
</dbReference>
<dbReference type="Pfam" id="PF18070">
    <property type="entry name" value="Cas9_PI2"/>
    <property type="match status" value="1"/>
</dbReference>
<evidence type="ECO:0000256" key="13">
    <source>
        <dbReference type="HAMAP-Rule" id="MF_01480"/>
    </source>
</evidence>
<dbReference type="InterPro" id="IPR003615">
    <property type="entry name" value="HNH_nuc"/>
</dbReference>
<dbReference type="HAMAP" id="MF_01480">
    <property type="entry name" value="Cas9"/>
    <property type="match status" value="1"/>
</dbReference>
<evidence type="ECO:0000256" key="1">
    <source>
        <dbReference type="ARBA" id="ARBA00001946"/>
    </source>
</evidence>
<dbReference type="RefSeq" id="WP_256945467.1">
    <property type="nucleotide sequence ID" value="NZ_JANHNZ010000007.1"/>
</dbReference>
<evidence type="ECO:0000259" key="14">
    <source>
        <dbReference type="PROSITE" id="PS51749"/>
    </source>
</evidence>
<comment type="similarity">
    <text evidence="2">Belongs to the CRISPR-associated protein Cas9 family. Subtype II-A subfamily.</text>
</comment>
<keyword evidence="6 13" id="KW-0378">Hydrolase</keyword>
<keyword evidence="16" id="KW-1185">Reference proteome</keyword>
<keyword evidence="10 13" id="KW-0238">DNA-binding</keyword>
<keyword evidence="3 13" id="KW-0540">Nuclease</keyword>
<dbReference type="Proteomes" id="UP001059480">
    <property type="component" value="Unassembled WGS sequence"/>
</dbReference>
<dbReference type="InterPro" id="IPR040555">
    <property type="entry name" value="Cas9_PI2"/>
</dbReference>
<comment type="caution">
    <text evidence="13">Lacks conserved residue(s) required for the propagation of feature annotation.</text>
</comment>
<keyword evidence="9 13" id="KW-0051">Antiviral defense</keyword>
<evidence type="ECO:0000256" key="3">
    <source>
        <dbReference type="ARBA" id="ARBA00022722"/>
    </source>
</evidence>
<reference evidence="15" key="3">
    <citation type="journal article" date="2023" name="Microbiol. Resour. Announc.">
        <title>Draft Genome Sequence of Granulicatella sp. Strain S8, Isolated from a Marine Fish, Seriola quinqueradiata.</title>
        <authorList>
            <person name="Lee M."/>
            <person name="Farooq A."/>
            <person name="Jeong J.B."/>
            <person name="Jung M.Y."/>
        </authorList>
    </citation>
    <scope>NUCLEOTIDE SEQUENCE</scope>
    <source>
        <strain evidence="15">S8</strain>
    </source>
</reference>
<evidence type="ECO:0000256" key="2">
    <source>
        <dbReference type="ARBA" id="ARBA00005244"/>
    </source>
</evidence>
<comment type="caution">
    <text evidence="15">The sequence shown here is derived from an EMBL/GenBank/DDBJ whole genome shotgun (WGS) entry which is preliminary data.</text>
</comment>
<evidence type="ECO:0000313" key="16">
    <source>
        <dbReference type="Proteomes" id="UP001059480"/>
    </source>
</evidence>
<comment type="domain">
    <text evidence="13">Has 2 endonuclease domains. The discontinuous RuvC-like domain cleaves the target DNA noncomplementary to crRNA while the HNH nuclease domain cleaves the target DNA complementary to crRNA.</text>
</comment>
<dbReference type="InterPro" id="IPR040656">
    <property type="entry name" value="Cas9_WED_dom"/>
</dbReference>
<evidence type="ECO:0000256" key="9">
    <source>
        <dbReference type="ARBA" id="ARBA00023118"/>
    </source>
</evidence>
<proteinExistence type="inferred from homology"/>
<dbReference type="Pfam" id="PF18061">
    <property type="entry name" value="CRISPR_Cas9_WED"/>
    <property type="match status" value="1"/>
</dbReference>
<evidence type="ECO:0000256" key="4">
    <source>
        <dbReference type="ARBA" id="ARBA00022723"/>
    </source>
</evidence>
<evidence type="ECO:0000256" key="5">
    <source>
        <dbReference type="ARBA" id="ARBA00022759"/>
    </source>
</evidence>
<keyword evidence="4" id="KW-0479">Metal-binding</keyword>
<comment type="subunit">
    <text evidence="12 13">Monomer. Binds crRNA and tracrRNA.</text>
</comment>
<keyword evidence="5 13" id="KW-0255">Endonuclease</keyword>
<dbReference type="Gene3D" id="3.30.420.10">
    <property type="entry name" value="Ribonuclease H-like superfamily/Ribonuclease H"/>
    <property type="match status" value="3"/>
</dbReference>
<dbReference type="PROSITE" id="PS51749">
    <property type="entry name" value="HNH_CAS9"/>
    <property type="match status" value="1"/>
</dbReference>
<keyword evidence="7" id="KW-0460">Magnesium</keyword>
<dbReference type="InterPro" id="IPR028629">
    <property type="entry name" value="Cas9"/>
</dbReference>